<protein>
    <submittedName>
        <fullName evidence="5">LacI family DNA-binding transcriptional regulator</fullName>
    </submittedName>
</protein>
<keyword evidence="1" id="KW-0805">Transcription regulation</keyword>
<organism evidence="5 6">
    <name type="scientific">Massiliimalia timonensis</name>
    <dbReference type="NCBI Taxonomy" id="1987501"/>
    <lineage>
        <taxon>Bacteria</taxon>
        <taxon>Bacillati</taxon>
        <taxon>Bacillota</taxon>
        <taxon>Clostridia</taxon>
        <taxon>Eubacteriales</taxon>
        <taxon>Oscillospiraceae</taxon>
        <taxon>Massiliimalia</taxon>
    </lineage>
</organism>
<proteinExistence type="predicted"/>
<dbReference type="PANTHER" id="PTHR30146:SF109">
    <property type="entry name" value="HTH-TYPE TRANSCRIPTIONAL REGULATOR GALS"/>
    <property type="match status" value="1"/>
</dbReference>
<name>A0A8J6TPT3_9FIRM</name>
<accession>A0A8J6TPT3</accession>
<dbReference type="InterPro" id="IPR000843">
    <property type="entry name" value="HTH_LacI"/>
</dbReference>
<dbReference type="AlphaFoldDB" id="A0A8J6TPT3"/>
<dbReference type="InterPro" id="IPR010982">
    <property type="entry name" value="Lambda_DNA-bd_dom_sf"/>
</dbReference>
<dbReference type="InterPro" id="IPR001761">
    <property type="entry name" value="Peripla_BP/Lac1_sug-bd_dom"/>
</dbReference>
<dbReference type="Pfam" id="PF00532">
    <property type="entry name" value="Peripla_BP_1"/>
    <property type="match status" value="1"/>
</dbReference>
<dbReference type="PANTHER" id="PTHR30146">
    <property type="entry name" value="LACI-RELATED TRANSCRIPTIONAL REPRESSOR"/>
    <property type="match status" value="1"/>
</dbReference>
<keyword evidence="6" id="KW-1185">Reference proteome</keyword>
<dbReference type="GO" id="GO:0000976">
    <property type="term" value="F:transcription cis-regulatory region binding"/>
    <property type="evidence" value="ECO:0007669"/>
    <property type="project" value="TreeGrafter"/>
</dbReference>
<evidence type="ECO:0000313" key="5">
    <source>
        <dbReference type="EMBL" id="MBC8610524.1"/>
    </source>
</evidence>
<feature type="domain" description="HTH lacI-type" evidence="4">
    <location>
        <begin position="3"/>
        <end position="58"/>
    </location>
</feature>
<dbReference type="EMBL" id="JACRTL010000002">
    <property type="protein sequence ID" value="MBC8610524.1"/>
    <property type="molecule type" value="Genomic_DNA"/>
</dbReference>
<reference evidence="5" key="1">
    <citation type="submission" date="2020-08" db="EMBL/GenBank/DDBJ databases">
        <title>Genome public.</title>
        <authorList>
            <person name="Liu C."/>
            <person name="Sun Q."/>
        </authorList>
    </citation>
    <scope>NUCLEOTIDE SEQUENCE</scope>
    <source>
        <strain evidence="5">NSJ-15</strain>
    </source>
</reference>
<dbReference type="SUPFAM" id="SSF53822">
    <property type="entry name" value="Periplasmic binding protein-like I"/>
    <property type="match status" value="1"/>
</dbReference>
<evidence type="ECO:0000256" key="2">
    <source>
        <dbReference type="ARBA" id="ARBA00023125"/>
    </source>
</evidence>
<dbReference type="InterPro" id="IPR028082">
    <property type="entry name" value="Peripla_BP_I"/>
</dbReference>
<dbReference type="GO" id="GO:0003700">
    <property type="term" value="F:DNA-binding transcription factor activity"/>
    <property type="evidence" value="ECO:0007669"/>
    <property type="project" value="TreeGrafter"/>
</dbReference>
<gene>
    <name evidence="5" type="ORF">H8702_05235</name>
</gene>
<dbReference type="CDD" id="cd01392">
    <property type="entry name" value="HTH_LacI"/>
    <property type="match status" value="1"/>
</dbReference>
<sequence>MRVTIKDIARKTGLSVSTVSLVLNNKPHRISDQTRQKILDTAREMNYHPNQLAVGLIKKKTNTIGLIIPDITNGFFAEISKGAEVACQKQGYSMILCNSNDNPKKDIDYTNVLLERGVDGIIFAMAVNSTHNKAAECYELLRHFDKPVVLVDRIVKELPLLSVSSDNEQGGYLAAKHLLKLGHRRIGCITGPMGSQSSKQRLFGYIRAIQEFSVPFRSELVAEGDYHADSGYRLSQHLLEEGATAILACNDMMSYGVYRAARQQNLKIPEDLSVVGFDDVTFSEMLEVPLTTVAQPAYQMGSEAVNTLLGVISGEEAEKESLVFQPELMIRKSSAPPKKTIEEEA</sequence>
<dbReference type="CDD" id="cd06267">
    <property type="entry name" value="PBP1_LacI_sugar_binding-like"/>
    <property type="match status" value="1"/>
</dbReference>
<evidence type="ECO:0000259" key="4">
    <source>
        <dbReference type="PROSITE" id="PS50932"/>
    </source>
</evidence>
<keyword evidence="3" id="KW-0804">Transcription</keyword>
<keyword evidence="2 5" id="KW-0238">DNA-binding</keyword>
<dbReference type="SMART" id="SM00354">
    <property type="entry name" value="HTH_LACI"/>
    <property type="match status" value="1"/>
</dbReference>
<evidence type="ECO:0000256" key="1">
    <source>
        <dbReference type="ARBA" id="ARBA00023015"/>
    </source>
</evidence>
<dbReference type="Proteomes" id="UP000632659">
    <property type="component" value="Unassembled WGS sequence"/>
</dbReference>
<dbReference type="OrthoDB" id="43195at2"/>
<dbReference type="Pfam" id="PF00356">
    <property type="entry name" value="LacI"/>
    <property type="match status" value="1"/>
</dbReference>
<dbReference type="Gene3D" id="3.40.50.2300">
    <property type="match status" value="2"/>
</dbReference>
<dbReference type="PROSITE" id="PS50932">
    <property type="entry name" value="HTH_LACI_2"/>
    <property type="match status" value="1"/>
</dbReference>
<comment type="caution">
    <text evidence="5">The sequence shown here is derived from an EMBL/GenBank/DDBJ whole genome shotgun (WGS) entry which is preliminary data.</text>
</comment>
<evidence type="ECO:0000256" key="3">
    <source>
        <dbReference type="ARBA" id="ARBA00023163"/>
    </source>
</evidence>
<dbReference type="Gene3D" id="1.10.260.40">
    <property type="entry name" value="lambda repressor-like DNA-binding domains"/>
    <property type="match status" value="1"/>
</dbReference>
<evidence type="ECO:0000313" key="6">
    <source>
        <dbReference type="Proteomes" id="UP000632659"/>
    </source>
</evidence>
<dbReference type="SUPFAM" id="SSF47413">
    <property type="entry name" value="lambda repressor-like DNA-binding domains"/>
    <property type="match status" value="1"/>
</dbReference>
<dbReference type="RefSeq" id="WP_093989471.1">
    <property type="nucleotide sequence ID" value="NZ_FYDD01000004.1"/>
</dbReference>